<feature type="region of interest" description="Disordered" evidence="5">
    <location>
        <begin position="110"/>
        <end position="129"/>
    </location>
</feature>
<proteinExistence type="inferred from homology"/>
<dbReference type="InterPro" id="IPR014284">
    <property type="entry name" value="RNA_pol_sigma-70_dom"/>
</dbReference>
<dbReference type="GO" id="GO:0006352">
    <property type="term" value="P:DNA-templated transcription initiation"/>
    <property type="evidence" value="ECO:0007669"/>
    <property type="project" value="InterPro"/>
</dbReference>
<dbReference type="OrthoDB" id="260857at2"/>
<name>A0A517PFD4_9PLAN</name>
<dbReference type="SUPFAM" id="SSF88946">
    <property type="entry name" value="Sigma2 domain of RNA polymerase sigma factors"/>
    <property type="match status" value="1"/>
</dbReference>
<dbReference type="InterPro" id="IPR036388">
    <property type="entry name" value="WH-like_DNA-bd_sf"/>
</dbReference>
<dbReference type="GO" id="GO:0016987">
    <property type="term" value="F:sigma factor activity"/>
    <property type="evidence" value="ECO:0007669"/>
    <property type="project" value="UniProtKB-KW"/>
</dbReference>
<dbReference type="PANTHER" id="PTHR43133">
    <property type="entry name" value="RNA POLYMERASE ECF-TYPE SIGMA FACTO"/>
    <property type="match status" value="1"/>
</dbReference>
<evidence type="ECO:0000256" key="3">
    <source>
        <dbReference type="ARBA" id="ARBA00023082"/>
    </source>
</evidence>
<evidence type="ECO:0000256" key="5">
    <source>
        <dbReference type="SAM" id="MobiDB-lite"/>
    </source>
</evidence>
<keyword evidence="4" id="KW-0804">Transcription</keyword>
<gene>
    <name evidence="7" type="ORF">CA12_42210</name>
</gene>
<feature type="domain" description="RNA polymerase sigma factor 70 region 4 type 2" evidence="6">
    <location>
        <begin position="136"/>
        <end position="188"/>
    </location>
</feature>
<evidence type="ECO:0000256" key="4">
    <source>
        <dbReference type="ARBA" id="ARBA00023163"/>
    </source>
</evidence>
<dbReference type="Pfam" id="PF08281">
    <property type="entry name" value="Sigma70_r4_2"/>
    <property type="match status" value="1"/>
</dbReference>
<dbReference type="EMBL" id="CP036265">
    <property type="protein sequence ID" value="QDT18082.1"/>
    <property type="molecule type" value="Genomic_DNA"/>
</dbReference>
<keyword evidence="2" id="KW-0805">Transcription regulation</keyword>
<dbReference type="InterPro" id="IPR039425">
    <property type="entry name" value="RNA_pol_sigma-70-like"/>
</dbReference>
<dbReference type="CDD" id="cd06171">
    <property type="entry name" value="Sigma70_r4"/>
    <property type="match status" value="1"/>
</dbReference>
<evidence type="ECO:0000256" key="2">
    <source>
        <dbReference type="ARBA" id="ARBA00023015"/>
    </source>
</evidence>
<dbReference type="InterPro" id="IPR013325">
    <property type="entry name" value="RNA_pol_sigma_r2"/>
</dbReference>
<dbReference type="Gene3D" id="1.10.10.10">
    <property type="entry name" value="Winged helix-like DNA-binding domain superfamily/Winged helix DNA-binding domain"/>
    <property type="match status" value="1"/>
</dbReference>
<dbReference type="RefSeq" id="WP_145361056.1">
    <property type="nucleotide sequence ID" value="NZ_CP036265.1"/>
</dbReference>
<protein>
    <submittedName>
        <fullName evidence="7">RNA polymerase sigma factor</fullName>
    </submittedName>
</protein>
<dbReference type="Proteomes" id="UP000318741">
    <property type="component" value="Chromosome"/>
</dbReference>
<dbReference type="SUPFAM" id="SSF88659">
    <property type="entry name" value="Sigma3 and sigma4 domains of RNA polymerase sigma factors"/>
    <property type="match status" value="1"/>
</dbReference>
<evidence type="ECO:0000313" key="7">
    <source>
        <dbReference type="EMBL" id="QDT18082.1"/>
    </source>
</evidence>
<sequence length="193" mass="21092">MALTDVDRGLLTRCLRQTPGAWEEFVSRFGGLLVHVVRHTAAARSVPLSKDVEEDVVADVMLELLSDDCAALRRFEGRSSLASYLTVVARRTAVRELSERRAAAAMGHVEGHAPPGLKSSPKAAHPPADGRIADKEQVERLLAALPDRDAEIVRRYHLQGESYREIAAGMNVPENSIGPALSRARQKLRDLGL</sequence>
<dbReference type="GO" id="GO:0003677">
    <property type="term" value="F:DNA binding"/>
    <property type="evidence" value="ECO:0007669"/>
    <property type="project" value="InterPro"/>
</dbReference>
<evidence type="ECO:0000256" key="1">
    <source>
        <dbReference type="ARBA" id="ARBA00010641"/>
    </source>
</evidence>
<dbReference type="PANTHER" id="PTHR43133:SF51">
    <property type="entry name" value="RNA POLYMERASE SIGMA FACTOR"/>
    <property type="match status" value="1"/>
</dbReference>
<accession>A0A517PFD4</accession>
<reference evidence="7 8" key="1">
    <citation type="submission" date="2019-02" db="EMBL/GenBank/DDBJ databases">
        <title>Deep-cultivation of Planctomycetes and their phenomic and genomic characterization uncovers novel biology.</title>
        <authorList>
            <person name="Wiegand S."/>
            <person name="Jogler M."/>
            <person name="Boedeker C."/>
            <person name="Pinto D."/>
            <person name="Vollmers J."/>
            <person name="Rivas-Marin E."/>
            <person name="Kohn T."/>
            <person name="Peeters S.H."/>
            <person name="Heuer A."/>
            <person name="Rast P."/>
            <person name="Oberbeckmann S."/>
            <person name="Bunk B."/>
            <person name="Jeske O."/>
            <person name="Meyerdierks A."/>
            <person name="Storesund J.E."/>
            <person name="Kallscheuer N."/>
            <person name="Luecker S."/>
            <person name="Lage O.M."/>
            <person name="Pohl T."/>
            <person name="Merkel B.J."/>
            <person name="Hornburger P."/>
            <person name="Mueller R.-W."/>
            <person name="Bruemmer F."/>
            <person name="Labrenz M."/>
            <person name="Spormann A.M."/>
            <person name="Op den Camp H."/>
            <person name="Overmann J."/>
            <person name="Amann R."/>
            <person name="Jetten M.S.M."/>
            <person name="Mascher T."/>
            <person name="Medema M.H."/>
            <person name="Devos D.P."/>
            <person name="Kaster A.-K."/>
            <person name="Ovreas L."/>
            <person name="Rohde M."/>
            <person name="Galperin M.Y."/>
            <person name="Jogler C."/>
        </authorList>
    </citation>
    <scope>NUCLEOTIDE SEQUENCE [LARGE SCALE GENOMIC DNA]</scope>
    <source>
        <strain evidence="7 8">CA12</strain>
    </source>
</reference>
<keyword evidence="3" id="KW-0731">Sigma factor</keyword>
<organism evidence="7 8">
    <name type="scientific">Alienimonas californiensis</name>
    <dbReference type="NCBI Taxonomy" id="2527989"/>
    <lineage>
        <taxon>Bacteria</taxon>
        <taxon>Pseudomonadati</taxon>
        <taxon>Planctomycetota</taxon>
        <taxon>Planctomycetia</taxon>
        <taxon>Planctomycetales</taxon>
        <taxon>Planctomycetaceae</taxon>
        <taxon>Alienimonas</taxon>
    </lineage>
</organism>
<evidence type="ECO:0000259" key="6">
    <source>
        <dbReference type="Pfam" id="PF08281"/>
    </source>
</evidence>
<dbReference type="AlphaFoldDB" id="A0A517PFD4"/>
<keyword evidence="8" id="KW-1185">Reference proteome</keyword>
<dbReference type="KEGG" id="acaf:CA12_42210"/>
<dbReference type="Gene3D" id="1.10.1740.10">
    <property type="match status" value="1"/>
</dbReference>
<evidence type="ECO:0000313" key="8">
    <source>
        <dbReference type="Proteomes" id="UP000318741"/>
    </source>
</evidence>
<dbReference type="NCBIfam" id="TIGR02937">
    <property type="entry name" value="sigma70-ECF"/>
    <property type="match status" value="1"/>
</dbReference>
<dbReference type="InterPro" id="IPR013249">
    <property type="entry name" value="RNA_pol_sigma70_r4_t2"/>
</dbReference>
<dbReference type="InterPro" id="IPR013324">
    <property type="entry name" value="RNA_pol_sigma_r3/r4-like"/>
</dbReference>
<comment type="similarity">
    <text evidence="1">Belongs to the sigma-70 factor family. ECF subfamily.</text>
</comment>